<dbReference type="OrthoDB" id="4790304at2"/>
<dbReference type="SUPFAM" id="SSF47413">
    <property type="entry name" value="lambda repressor-like DNA-binding domains"/>
    <property type="match status" value="1"/>
</dbReference>
<name>A0A543FR19_9PSEU</name>
<dbReference type="GO" id="GO:0003677">
    <property type="term" value="F:DNA binding"/>
    <property type="evidence" value="ECO:0007669"/>
    <property type="project" value="InterPro"/>
</dbReference>
<sequence>MTDNALGAFLRARREAISPAAVGLPSGSRRRTPGLRREELASLAGISVEYLTRLERGSDRRPSTQVIGALADVLALSPEERVHVYRMVKAVTGDVCVQAQPPSPTVRPTVLALLDRLEPTPAFVAAPHGDVLACTDGFRRLAAPIGLFDATEPNLVRFTFDARARAAFPDWEAVADERTAALRAAADLGDRTAAALADELSITEGAVFARRYAAGGTVPASTGIERWAHPGVGPLRLAYESLLLAGSEELRLVAYLPADAASSDALAELKERALIS</sequence>
<dbReference type="CDD" id="cd00093">
    <property type="entry name" value="HTH_XRE"/>
    <property type="match status" value="1"/>
</dbReference>
<dbReference type="InterPro" id="IPR001387">
    <property type="entry name" value="Cro/C1-type_HTH"/>
</dbReference>
<dbReference type="Pfam" id="PF17765">
    <property type="entry name" value="MLTR_LBD"/>
    <property type="match status" value="1"/>
</dbReference>
<dbReference type="Pfam" id="PF13560">
    <property type="entry name" value="HTH_31"/>
    <property type="match status" value="1"/>
</dbReference>
<evidence type="ECO:0000313" key="3">
    <source>
        <dbReference type="Proteomes" id="UP000319818"/>
    </source>
</evidence>
<reference evidence="2 3" key="1">
    <citation type="submission" date="2019-06" db="EMBL/GenBank/DDBJ databases">
        <title>Sequencing the genomes of 1000 actinobacteria strains.</title>
        <authorList>
            <person name="Klenk H.-P."/>
        </authorList>
    </citation>
    <scope>NUCLEOTIDE SEQUENCE [LARGE SCALE GENOMIC DNA]</scope>
    <source>
        <strain evidence="2 3">DSM 45511</strain>
    </source>
</reference>
<dbReference type="SMART" id="SM00530">
    <property type="entry name" value="HTH_XRE"/>
    <property type="match status" value="1"/>
</dbReference>
<organism evidence="2 3">
    <name type="scientific">Pseudonocardia cypriaca</name>
    <dbReference type="NCBI Taxonomy" id="882449"/>
    <lineage>
        <taxon>Bacteria</taxon>
        <taxon>Bacillati</taxon>
        <taxon>Actinomycetota</taxon>
        <taxon>Actinomycetes</taxon>
        <taxon>Pseudonocardiales</taxon>
        <taxon>Pseudonocardiaceae</taxon>
        <taxon>Pseudonocardia</taxon>
    </lineage>
</organism>
<accession>A0A543FR19</accession>
<dbReference type="Proteomes" id="UP000319818">
    <property type="component" value="Unassembled WGS sequence"/>
</dbReference>
<evidence type="ECO:0000259" key="1">
    <source>
        <dbReference type="PROSITE" id="PS50943"/>
    </source>
</evidence>
<dbReference type="Gene3D" id="3.30.450.180">
    <property type="match status" value="1"/>
</dbReference>
<feature type="domain" description="HTH cro/C1-type" evidence="1">
    <location>
        <begin position="34"/>
        <end position="81"/>
    </location>
</feature>
<dbReference type="Gene3D" id="1.10.260.40">
    <property type="entry name" value="lambda repressor-like DNA-binding domains"/>
    <property type="match status" value="1"/>
</dbReference>
<dbReference type="RefSeq" id="WP_142107479.1">
    <property type="nucleotide sequence ID" value="NZ_VFPH01000003.1"/>
</dbReference>
<dbReference type="EMBL" id="VFPH01000003">
    <property type="protein sequence ID" value="TQM36241.1"/>
    <property type="molecule type" value="Genomic_DNA"/>
</dbReference>
<gene>
    <name evidence="2" type="ORF">FB388_7698</name>
</gene>
<dbReference type="PROSITE" id="PS50943">
    <property type="entry name" value="HTH_CROC1"/>
    <property type="match status" value="1"/>
</dbReference>
<protein>
    <submittedName>
        <fullName evidence="2">Helix-turn-helix protein</fullName>
    </submittedName>
</protein>
<dbReference type="PANTHER" id="PTHR35010">
    <property type="entry name" value="BLL4672 PROTEIN-RELATED"/>
    <property type="match status" value="1"/>
</dbReference>
<proteinExistence type="predicted"/>
<comment type="caution">
    <text evidence="2">The sequence shown here is derived from an EMBL/GenBank/DDBJ whole genome shotgun (WGS) entry which is preliminary data.</text>
</comment>
<evidence type="ECO:0000313" key="2">
    <source>
        <dbReference type="EMBL" id="TQM36241.1"/>
    </source>
</evidence>
<dbReference type="InterPro" id="IPR010982">
    <property type="entry name" value="Lambda_DNA-bd_dom_sf"/>
</dbReference>
<keyword evidence="3" id="KW-1185">Reference proteome</keyword>
<dbReference type="InterPro" id="IPR041413">
    <property type="entry name" value="MLTR_LBD"/>
</dbReference>
<dbReference type="AlphaFoldDB" id="A0A543FR19"/>